<gene>
    <name evidence="1" type="ORF">HMF7854_12165</name>
</gene>
<proteinExistence type="predicted"/>
<protein>
    <recommendedName>
        <fullName evidence="3">PLAT domain-containing protein</fullName>
    </recommendedName>
</protein>
<dbReference type="InterPro" id="IPR047726">
    <property type="entry name" value="CsgH_dom"/>
</dbReference>
<reference evidence="1 2" key="1">
    <citation type="submission" date="2018-12" db="EMBL/GenBank/DDBJ databases">
        <title>Sphingomonas sp. HMF7854 Genome sequencing and assembly.</title>
        <authorList>
            <person name="Cha I."/>
            <person name="Kang H."/>
            <person name="Kim H."/>
            <person name="Kang J."/>
            <person name="Joh K."/>
        </authorList>
    </citation>
    <scope>NUCLEOTIDE SEQUENCE [LARGE SCALE GENOMIC DNA]</scope>
    <source>
        <strain evidence="1 2">HMF7854</strain>
    </source>
</reference>
<dbReference type="AlphaFoldDB" id="A0A429VC02"/>
<name>A0A429VC02_9SPHN</name>
<evidence type="ECO:0008006" key="3">
    <source>
        <dbReference type="Google" id="ProtNLM"/>
    </source>
</evidence>
<dbReference type="Gene3D" id="2.60.40.2420">
    <property type="match status" value="1"/>
</dbReference>
<dbReference type="Proteomes" id="UP000274661">
    <property type="component" value="Unassembled WGS sequence"/>
</dbReference>
<dbReference type="InterPro" id="IPR053722">
    <property type="entry name" value="Curli_assembly_CsgC/AgfC"/>
</dbReference>
<organism evidence="1 2">
    <name type="scientific">Sphingomonas ginkgonis</name>
    <dbReference type="NCBI Taxonomy" id="2315330"/>
    <lineage>
        <taxon>Bacteria</taxon>
        <taxon>Pseudomonadati</taxon>
        <taxon>Pseudomonadota</taxon>
        <taxon>Alphaproteobacteria</taxon>
        <taxon>Sphingomonadales</taxon>
        <taxon>Sphingomonadaceae</taxon>
        <taxon>Sphingomonas</taxon>
    </lineage>
</organism>
<dbReference type="NCBIfam" id="NF041112">
    <property type="entry name" value="chap_CsgH_alph"/>
    <property type="match status" value="1"/>
</dbReference>
<accession>A0A429VC02</accession>
<evidence type="ECO:0000313" key="2">
    <source>
        <dbReference type="Proteomes" id="UP000274661"/>
    </source>
</evidence>
<comment type="caution">
    <text evidence="1">The sequence shown here is derived from an EMBL/GenBank/DDBJ whole genome shotgun (WGS) entry which is preliminary data.</text>
</comment>
<dbReference type="EMBL" id="RWJF01000001">
    <property type="protein sequence ID" value="RST31510.1"/>
    <property type="molecule type" value="Genomic_DNA"/>
</dbReference>
<keyword evidence="2" id="KW-1185">Reference proteome</keyword>
<evidence type="ECO:0000313" key="1">
    <source>
        <dbReference type="EMBL" id="RST31510.1"/>
    </source>
</evidence>
<sequence>MKLMVEQTGGTARFHVLGTGARDCVASYELEVWSGTGGANRSVQRGQAHLAKGGEPHLLDVALSGAAASRWSAKLHVRTSDGESYDVTRSSS</sequence>